<dbReference type="InterPro" id="IPR000792">
    <property type="entry name" value="Tscrpt_reg_LuxR_C"/>
</dbReference>
<keyword evidence="1" id="KW-0547">Nucleotide-binding</keyword>
<dbReference type="PROSITE" id="PS50043">
    <property type="entry name" value="HTH_LUXR_2"/>
    <property type="match status" value="1"/>
</dbReference>
<dbReference type="SMART" id="SM00421">
    <property type="entry name" value="HTH_LUXR"/>
    <property type="match status" value="1"/>
</dbReference>
<keyword evidence="5" id="KW-1185">Reference proteome</keyword>
<proteinExistence type="predicted"/>
<dbReference type="PANTHER" id="PTHR16305:SF35">
    <property type="entry name" value="TRANSCRIPTIONAL ACTIVATOR DOMAIN"/>
    <property type="match status" value="1"/>
</dbReference>
<evidence type="ECO:0000313" key="5">
    <source>
        <dbReference type="Proteomes" id="UP001610861"/>
    </source>
</evidence>
<dbReference type="EMBL" id="JBIQWL010000002">
    <property type="protein sequence ID" value="MFH8250313.1"/>
    <property type="molecule type" value="Genomic_DNA"/>
</dbReference>
<keyword evidence="2" id="KW-0067">ATP-binding</keyword>
<organism evidence="4 5">
    <name type="scientific">Microbacterium alkaliflavum</name>
    <dbReference type="NCBI Taxonomy" id="3248839"/>
    <lineage>
        <taxon>Bacteria</taxon>
        <taxon>Bacillati</taxon>
        <taxon>Actinomycetota</taxon>
        <taxon>Actinomycetes</taxon>
        <taxon>Micrococcales</taxon>
        <taxon>Microbacteriaceae</taxon>
        <taxon>Microbacterium</taxon>
    </lineage>
</organism>
<evidence type="ECO:0000259" key="3">
    <source>
        <dbReference type="PROSITE" id="PS50043"/>
    </source>
</evidence>
<protein>
    <submittedName>
        <fullName evidence="4">Helix-turn-helix transcriptional regulator</fullName>
    </submittedName>
</protein>
<accession>A0ABW7Q645</accession>
<evidence type="ECO:0000313" key="4">
    <source>
        <dbReference type="EMBL" id="MFH8250313.1"/>
    </source>
</evidence>
<evidence type="ECO:0000256" key="1">
    <source>
        <dbReference type="ARBA" id="ARBA00022741"/>
    </source>
</evidence>
<gene>
    <name evidence="4" type="ORF">ACH3VR_08115</name>
</gene>
<dbReference type="CDD" id="cd06170">
    <property type="entry name" value="LuxR_C_like"/>
    <property type="match status" value="1"/>
</dbReference>
<dbReference type="SUPFAM" id="SSF52540">
    <property type="entry name" value="P-loop containing nucleoside triphosphate hydrolases"/>
    <property type="match status" value="1"/>
</dbReference>
<evidence type="ECO:0000256" key="2">
    <source>
        <dbReference type="ARBA" id="ARBA00022840"/>
    </source>
</evidence>
<dbReference type="Gene3D" id="1.10.10.10">
    <property type="entry name" value="Winged helix-like DNA-binding domain superfamily/Winged helix DNA-binding domain"/>
    <property type="match status" value="1"/>
</dbReference>
<sequence>MGLFERELEAEALRAELGSLSDAGRVVTVTGDAGSGKTALLAAVLGGDDAVAAPAAGIRVLRGLCDPLGTPRPLGPVRDILQLLGIRDVDGAELERTFLERVSGQPTVLVIEDAQWIDAASSEILRFLIRRIDRLPVLLVLSYRDGGIGFGHALLPLLGEVSRTEHSRRLALQPLSRGAVREILGDAGPDPVRVHDLTGGNPFFVTEIARHPDEELPATVRDAVLASTFGLTDGELDVLQLIAAAPDALDDRLLPLLRIDVPTLRRLEATGLLVRTRRGIGFRHELARRAIVDGTPTGLDRVLHERLLDALAAIGSADQAVLTHHAVAAGDAARILRHARLAAGEATRTGSHSEAVAFLGLALAHLPGDTAERAQLLERLSTEQYMVSRLAEARGSARAALAIRERLGDADGIAAAHDRRAIIEYYSARRRAAEEQADLAAQAGGGAAASASAQATRAYLAYRRQDLTTAREIAARARELAEATTEEETDAARRRLAITEAAAQLVEGRTASRALLLLQASAAIQVSLDEIGTTAYSNLSALDIEHRRLAEAEAVLAEAIPLTIEREIPICYQWQTGMRARLHFLRGRWTASGEDAARVLDDHGAPLASIWPHVVSALLRLRQGAEPAAIDEHLAQAWDHARELDESPLLLAVLAAYAERAWHTGEWHPVLDHAATEVARADAFPGNAWAIGDLLVWLARIGRPMAATQVAEPQRLELDGRHQEAVDAWLALGTPFDAALAGLGDPAPDAALRALARLEQLGVDGTTARARELLSGRGIPLPARPRRTTASNPSGLTNRQLDVARLVAQGLTNGELAERLYISPKTADHHVSAVLGKLGVSSRREIVRSAVSLGLV</sequence>
<dbReference type="Pfam" id="PF00196">
    <property type="entry name" value="GerE"/>
    <property type="match status" value="1"/>
</dbReference>
<dbReference type="RefSeq" id="WP_396640245.1">
    <property type="nucleotide sequence ID" value="NZ_JBIQWL010000002.1"/>
</dbReference>
<dbReference type="InterPro" id="IPR041664">
    <property type="entry name" value="AAA_16"/>
</dbReference>
<dbReference type="InterPro" id="IPR027417">
    <property type="entry name" value="P-loop_NTPase"/>
</dbReference>
<dbReference type="InterPro" id="IPR036388">
    <property type="entry name" value="WH-like_DNA-bd_sf"/>
</dbReference>
<dbReference type="PRINTS" id="PR00038">
    <property type="entry name" value="HTHLUXR"/>
</dbReference>
<reference evidence="4 5" key="1">
    <citation type="submission" date="2024-09" db="EMBL/GenBank/DDBJ databases">
        <authorList>
            <person name="Pan X."/>
        </authorList>
    </citation>
    <scope>NUCLEOTIDE SEQUENCE [LARGE SCALE GENOMIC DNA]</scope>
    <source>
        <strain evidence="4 5">B2969</strain>
    </source>
</reference>
<dbReference type="SUPFAM" id="SSF46894">
    <property type="entry name" value="C-terminal effector domain of the bipartite response regulators"/>
    <property type="match status" value="1"/>
</dbReference>
<dbReference type="Pfam" id="PF13191">
    <property type="entry name" value="AAA_16"/>
    <property type="match status" value="1"/>
</dbReference>
<dbReference type="Proteomes" id="UP001610861">
    <property type="component" value="Unassembled WGS sequence"/>
</dbReference>
<name>A0ABW7Q645_9MICO</name>
<dbReference type="InterPro" id="IPR016032">
    <property type="entry name" value="Sig_transdc_resp-reg_C-effctor"/>
</dbReference>
<feature type="domain" description="HTH luxR-type" evidence="3">
    <location>
        <begin position="789"/>
        <end position="854"/>
    </location>
</feature>
<comment type="caution">
    <text evidence="4">The sequence shown here is derived from an EMBL/GenBank/DDBJ whole genome shotgun (WGS) entry which is preliminary data.</text>
</comment>
<dbReference type="PANTHER" id="PTHR16305">
    <property type="entry name" value="TESTICULAR SOLUBLE ADENYLYL CYCLASE"/>
    <property type="match status" value="1"/>
</dbReference>